<protein>
    <submittedName>
        <fullName evidence="1">Uncharacterized protein</fullName>
    </submittedName>
</protein>
<evidence type="ECO:0000313" key="2">
    <source>
        <dbReference type="Proteomes" id="UP000595437"/>
    </source>
</evidence>
<accession>A0A7T8GSN6</accession>
<proteinExistence type="predicted"/>
<dbReference type="AlphaFoldDB" id="A0A7T8GSN6"/>
<evidence type="ECO:0000313" key="1">
    <source>
        <dbReference type="EMBL" id="QQP37040.1"/>
    </source>
</evidence>
<keyword evidence="2" id="KW-1185">Reference proteome</keyword>
<name>A0A7T8GSN6_CALRO</name>
<organism evidence="1 2">
    <name type="scientific">Caligus rogercresseyi</name>
    <name type="common">Sea louse</name>
    <dbReference type="NCBI Taxonomy" id="217165"/>
    <lineage>
        <taxon>Eukaryota</taxon>
        <taxon>Metazoa</taxon>
        <taxon>Ecdysozoa</taxon>
        <taxon>Arthropoda</taxon>
        <taxon>Crustacea</taxon>
        <taxon>Multicrustacea</taxon>
        <taxon>Hexanauplia</taxon>
        <taxon>Copepoda</taxon>
        <taxon>Siphonostomatoida</taxon>
        <taxon>Caligidae</taxon>
        <taxon>Caligus</taxon>
    </lineage>
</organism>
<dbReference type="EMBL" id="CP045905">
    <property type="protein sequence ID" value="QQP37040.1"/>
    <property type="molecule type" value="Genomic_DNA"/>
</dbReference>
<dbReference type="Proteomes" id="UP000595437">
    <property type="component" value="Chromosome 16"/>
</dbReference>
<sequence>MGPRVPPNTSGCFGVKNPPMGHALRRTRGVLGLLIPPMGPRVPPNTIGVFWGLQIPRQWDLGFRQT</sequence>
<gene>
    <name evidence="1" type="ORF">FKW44_022333</name>
</gene>
<reference evidence="2" key="1">
    <citation type="submission" date="2021-01" db="EMBL/GenBank/DDBJ databases">
        <title>Caligus Genome Assembly.</title>
        <authorList>
            <person name="Gallardo-Escarate C."/>
        </authorList>
    </citation>
    <scope>NUCLEOTIDE SEQUENCE [LARGE SCALE GENOMIC DNA]</scope>
</reference>